<dbReference type="AlphaFoldDB" id="A0A4R2B8E1"/>
<comment type="caution">
    <text evidence="1">The sequence shown here is derived from an EMBL/GenBank/DDBJ whole genome shotgun (WGS) entry which is preliminary data.</text>
</comment>
<evidence type="ECO:0000313" key="2">
    <source>
        <dbReference type="Proteomes" id="UP000295689"/>
    </source>
</evidence>
<protein>
    <recommendedName>
        <fullName evidence="3">DUF309 domain-containing protein</fullName>
    </recommendedName>
</protein>
<dbReference type="Pfam" id="PF03745">
    <property type="entry name" value="DUF309"/>
    <property type="match status" value="1"/>
</dbReference>
<dbReference type="Proteomes" id="UP000295689">
    <property type="component" value="Unassembled WGS sequence"/>
</dbReference>
<dbReference type="EMBL" id="SLVV01000009">
    <property type="protein sequence ID" value="TCN22988.1"/>
    <property type="molecule type" value="Genomic_DNA"/>
</dbReference>
<evidence type="ECO:0000313" key="1">
    <source>
        <dbReference type="EMBL" id="TCN22988.1"/>
    </source>
</evidence>
<dbReference type="PANTHER" id="PTHR34796">
    <property type="entry name" value="EXPRESSED PROTEIN"/>
    <property type="match status" value="1"/>
</dbReference>
<organism evidence="1 2">
    <name type="scientific">Mesobacillus foraminis</name>
    <dbReference type="NCBI Taxonomy" id="279826"/>
    <lineage>
        <taxon>Bacteria</taxon>
        <taxon>Bacillati</taxon>
        <taxon>Bacillota</taxon>
        <taxon>Bacilli</taxon>
        <taxon>Bacillales</taxon>
        <taxon>Bacillaceae</taxon>
        <taxon>Mesobacillus</taxon>
    </lineage>
</organism>
<reference evidence="1 2" key="1">
    <citation type="journal article" date="2015" name="Stand. Genomic Sci.">
        <title>Genomic Encyclopedia of Bacterial and Archaeal Type Strains, Phase III: the genomes of soil and plant-associated and newly described type strains.</title>
        <authorList>
            <person name="Whitman W.B."/>
            <person name="Woyke T."/>
            <person name="Klenk H.P."/>
            <person name="Zhou Y."/>
            <person name="Lilburn T.G."/>
            <person name="Beck B.J."/>
            <person name="De Vos P."/>
            <person name="Vandamme P."/>
            <person name="Eisen J.A."/>
            <person name="Garrity G."/>
            <person name="Hugenholtz P."/>
            <person name="Kyrpides N.C."/>
        </authorList>
    </citation>
    <scope>NUCLEOTIDE SEQUENCE [LARGE SCALE GENOMIC DNA]</scope>
    <source>
        <strain evidence="1 2">CV53</strain>
    </source>
</reference>
<dbReference type="PANTHER" id="PTHR34796:SF1">
    <property type="entry name" value="EXPRESSED PROTEIN"/>
    <property type="match status" value="1"/>
</dbReference>
<sequence>MFPNAYIEYLIHFHGDRDYFECHEVLEEYWKETDPGNKRSIWVGLIQFAVSSYHFRRRNLAGALRTLEKAAEIIAAEREKCTNLGIDHIRFMELLSDRRNEIITHQTYQSVNIPIADTGLLQTCKVQCERLGYVWGSKSNLADKQLISRHSLRDRTDVIMERHSALKARQRKKGQ</sequence>
<accession>A0A4R2B8E1</accession>
<evidence type="ECO:0008006" key="3">
    <source>
        <dbReference type="Google" id="ProtNLM"/>
    </source>
</evidence>
<dbReference type="Gene3D" id="1.10.3450.10">
    <property type="entry name" value="TTHA0068-like"/>
    <property type="match status" value="1"/>
</dbReference>
<gene>
    <name evidence="1" type="ORF">EV146_109145</name>
</gene>
<dbReference type="RefSeq" id="WP_132008812.1">
    <property type="nucleotide sequence ID" value="NZ_JABUHM010000008.1"/>
</dbReference>
<dbReference type="InterPro" id="IPR023203">
    <property type="entry name" value="TTHA0068_sf"/>
</dbReference>
<name>A0A4R2B8E1_9BACI</name>
<dbReference type="InterPro" id="IPR005500">
    <property type="entry name" value="DUF309"/>
</dbReference>
<dbReference type="SUPFAM" id="SSF140663">
    <property type="entry name" value="TTHA0068-like"/>
    <property type="match status" value="1"/>
</dbReference>
<keyword evidence="2" id="KW-1185">Reference proteome</keyword>
<proteinExistence type="predicted"/>